<dbReference type="RefSeq" id="WP_285967038.1">
    <property type="nucleotide sequence ID" value="NZ_CP127294.1"/>
</dbReference>
<evidence type="ECO:0000313" key="2">
    <source>
        <dbReference type="EMBL" id="WIX76289.1"/>
    </source>
</evidence>
<dbReference type="AlphaFoldDB" id="A0A9Y2IAF0"/>
<gene>
    <name evidence="2" type="ORF">QRX50_33125</name>
</gene>
<organism evidence="2 3">
    <name type="scientific">Amycolatopsis carbonis</name>
    <dbReference type="NCBI Taxonomy" id="715471"/>
    <lineage>
        <taxon>Bacteria</taxon>
        <taxon>Bacillati</taxon>
        <taxon>Actinomycetota</taxon>
        <taxon>Actinomycetes</taxon>
        <taxon>Pseudonocardiales</taxon>
        <taxon>Pseudonocardiaceae</taxon>
        <taxon>Amycolatopsis</taxon>
    </lineage>
</organism>
<dbReference type="Proteomes" id="UP001236014">
    <property type="component" value="Chromosome"/>
</dbReference>
<evidence type="ECO:0000256" key="1">
    <source>
        <dbReference type="SAM" id="MobiDB-lite"/>
    </source>
</evidence>
<feature type="region of interest" description="Disordered" evidence="1">
    <location>
        <begin position="1"/>
        <end position="21"/>
    </location>
</feature>
<name>A0A9Y2IAF0_9PSEU</name>
<sequence>MSTASSEGRPGSVRGGPRLIHLNGPSGIGKSTVARLYADRHPGVLDLDTDHVVSLIGGWRDDFFATLPVARRLAVAMAETHLRSGFSVVMPQLATHPNEVSGFEAAARAAGAPYVEIALTAAKPHAFDRYSSRSSDSGPAGDIDEIITRAGGLELIDRVHDHLAVYLRQRPKCTVVDTESLGVEETYDAVVEILSRL</sequence>
<dbReference type="EMBL" id="CP127294">
    <property type="protein sequence ID" value="WIX76289.1"/>
    <property type="molecule type" value="Genomic_DNA"/>
</dbReference>
<keyword evidence="3" id="KW-1185">Reference proteome</keyword>
<dbReference type="InterPro" id="IPR027417">
    <property type="entry name" value="P-loop_NTPase"/>
</dbReference>
<proteinExistence type="predicted"/>
<dbReference type="Gene3D" id="3.40.50.300">
    <property type="entry name" value="P-loop containing nucleotide triphosphate hydrolases"/>
    <property type="match status" value="1"/>
</dbReference>
<protein>
    <submittedName>
        <fullName evidence="2">AAA family ATPase</fullName>
    </submittedName>
</protein>
<dbReference type="KEGG" id="acab:QRX50_33125"/>
<dbReference type="Pfam" id="PF13671">
    <property type="entry name" value="AAA_33"/>
    <property type="match status" value="1"/>
</dbReference>
<dbReference type="SUPFAM" id="SSF52540">
    <property type="entry name" value="P-loop containing nucleoside triphosphate hydrolases"/>
    <property type="match status" value="1"/>
</dbReference>
<evidence type="ECO:0000313" key="3">
    <source>
        <dbReference type="Proteomes" id="UP001236014"/>
    </source>
</evidence>
<accession>A0A9Y2IAF0</accession>
<reference evidence="2 3" key="1">
    <citation type="submission" date="2023-06" db="EMBL/GenBank/DDBJ databases">
        <authorList>
            <person name="Oyuntsetseg B."/>
            <person name="Kim S.B."/>
        </authorList>
    </citation>
    <scope>NUCLEOTIDE SEQUENCE [LARGE SCALE GENOMIC DNA]</scope>
    <source>
        <strain evidence="2 3">2-15</strain>
    </source>
</reference>